<evidence type="ECO:0000313" key="3">
    <source>
        <dbReference type="Proteomes" id="UP000033423"/>
    </source>
</evidence>
<gene>
    <name evidence="2" type="ORF">MBAV_002413</name>
</gene>
<evidence type="ECO:0000313" key="2">
    <source>
        <dbReference type="EMBL" id="KJU85392.1"/>
    </source>
</evidence>
<reference evidence="2 3" key="1">
    <citation type="submission" date="2015-02" db="EMBL/GenBank/DDBJ databases">
        <title>Single-cell genomics of uncultivated deep-branching MTB reveals a conserved set of magnetosome genes.</title>
        <authorList>
            <person name="Kolinko S."/>
            <person name="Richter M."/>
            <person name="Glockner F.O."/>
            <person name="Brachmann A."/>
            <person name="Schuler D."/>
        </authorList>
    </citation>
    <scope>NUCLEOTIDE SEQUENCE [LARGE SCALE GENOMIC DNA]</scope>
    <source>
        <strain evidence="2">TM-1</strain>
    </source>
</reference>
<organism evidence="2 3">
    <name type="scientific">Candidatus Magnetobacterium bavaricum</name>
    <dbReference type="NCBI Taxonomy" id="29290"/>
    <lineage>
        <taxon>Bacteria</taxon>
        <taxon>Pseudomonadati</taxon>
        <taxon>Nitrospirota</taxon>
        <taxon>Thermodesulfovibrionia</taxon>
        <taxon>Thermodesulfovibrionales</taxon>
        <taxon>Candidatus Magnetobacteriaceae</taxon>
        <taxon>Candidatus Magnetobacterium</taxon>
    </lineage>
</organism>
<name>A0A0F3GU92_9BACT</name>
<sequence>MAARAPQTGRVRTDHRGRGLLPGRGLDPAHGQARTAAGHRLALEVPGQPDGTGVGRAHRGFPPPASGRGRPVRVPRRRRPDHEGA</sequence>
<dbReference type="AlphaFoldDB" id="A0A0F3GU92"/>
<protein>
    <submittedName>
        <fullName evidence="2">Uncharacterized protein</fullName>
    </submittedName>
</protein>
<evidence type="ECO:0000256" key="1">
    <source>
        <dbReference type="SAM" id="MobiDB-lite"/>
    </source>
</evidence>
<dbReference type="Proteomes" id="UP000033423">
    <property type="component" value="Unassembled WGS sequence"/>
</dbReference>
<accession>A0A0F3GU92</accession>
<comment type="caution">
    <text evidence="2">The sequence shown here is derived from an EMBL/GenBank/DDBJ whole genome shotgun (WGS) entry which is preliminary data.</text>
</comment>
<feature type="region of interest" description="Disordered" evidence="1">
    <location>
        <begin position="1"/>
        <end position="85"/>
    </location>
</feature>
<proteinExistence type="predicted"/>
<dbReference type="EMBL" id="LACI01001044">
    <property type="protein sequence ID" value="KJU85392.1"/>
    <property type="molecule type" value="Genomic_DNA"/>
</dbReference>
<feature type="compositionally biased region" description="Basic residues" evidence="1">
    <location>
        <begin position="70"/>
        <end position="79"/>
    </location>
</feature>
<keyword evidence="3" id="KW-1185">Reference proteome</keyword>